<dbReference type="AlphaFoldDB" id="A0A6J1D443"/>
<feature type="domain" description="C2H2-type" evidence="10">
    <location>
        <begin position="86"/>
        <end position="108"/>
    </location>
</feature>
<dbReference type="KEGG" id="mcha:111016852"/>
<dbReference type="InterPro" id="IPR055185">
    <property type="entry name" value="C2CH-4th_BIRD-IDD"/>
</dbReference>
<proteinExistence type="predicted"/>
<dbReference type="FunFam" id="3.30.160.60:FF:000554">
    <property type="entry name" value="protein indeterminate-domain 12-like"/>
    <property type="match status" value="1"/>
</dbReference>
<dbReference type="InterPro" id="IPR031140">
    <property type="entry name" value="IDD1-16"/>
</dbReference>
<evidence type="ECO:0000256" key="6">
    <source>
        <dbReference type="ARBA" id="ARBA00023125"/>
    </source>
</evidence>
<evidence type="ECO:0000256" key="4">
    <source>
        <dbReference type="ARBA" id="ARBA00022833"/>
    </source>
</evidence>
<keyword evidence="2" id="KW-0677">Repeat</keyword>
<dbReference type="RefSeq" id="XP_022148086.1">
    <property type="nucleotide sequence ID" value="XM_022292394.1"/>
</dbReference>
<dbReference type="Gene3D" id="3.30.160.60">
    <property type="entry name" value="Classic Zinc Finger"/>
    <property type="match status" value="2"/>
</dbReference>
<feature type="region of interest" description="Disordered" evidence="9">
    <location>
        <begin position="44"/>
        <end position="69"/>
    </location>
</feature>
<dbReference type="Pfam" id="PF22996">
    <property type="entry name" value="C2H2-2nd_BIRD-IDD"/>
    <property type="match status" value="1"/>
</dbReference>
<dbReference type="Pfam" id="PF22992">
    <property type="entry name" value="C2CH-4th_BIRD-IDD"/>
    <property type="match status" value="1"/>
</dbReference>
<dbReference type="PROSITE" id="PS00028">
    <property type="entry name" value="ZINC_FINGER_C2H2_1"/>
    <property type="match status" value="1"/>
</dbReference>
<dbReference type="GO" id="GO:0005634">
    <property type="term" value="C:nucleus"/>
    <property type="evidence" value="ECO:0007669"/>
    <property type="project" value="TreeGrafter"/>
</dbReference>
<keyword evidence="7" id="KW-0804">Transcription</keyword>
<keyword evidence="1" id="KW-0479">Metal-binding</keyword>
<dbReference type="SUPFAM" id="SSF57667">
    <property type="entry name" value="beta-beta-alpha zinc fingers"/>
    <property type="match status" value="1"/>
</dbReference>
<dbReference type="Pfam" id="PF00096">
    <property type="entry name" value="zf-C2H2"/>
    <property type="match status" value="1"/>
</dbReference>
<feature type="region of interest" description="Disordered" evidence="9">
    <location>
        <begin position="282"/>
        <end position="308"/>
    </location>
</feature>
<accession>A0A6J1D443</accession>
<dbReference type="InterPro" id="IPR036236">
    <property type="entry name" value="Znf_C2H2_sf"/>
</dbReference>
<dbReference type="GO" id="GO:0003677">
    <property type="term" value="F:DNA binding"/>
    <property type="evidence" value="ECO:0007669"/>
    <property type="project" value="UniProtKB-KW"/>
</dbReference>
<gene>
    <name evidence="12 13" type="primary">LOC111016852</name>
</gene>
<keyword evidence="4" id="KW-0862">Zinc</keyword>
<dbReference type="InterPro" id="IPR055187">
    <property type="entry name" value="C2CH-3rd_BIRD-IDD"/>
</dbReference>
<evidence type="ECO:0000256" key="1">
    <source>
        <dbReference type="ARBA" id="ARBA00022723"/>
    </source>
</evidence>
<evidence type="ECO:0000259" key="10">
    <source>
        <dbReference type="PROSITE" id="PS50157"/>
    </source>
</evidence>
<dbReference type="OrthoDB" id="6354171at2759"/>
<dbReference type="RefSeq" id="XP_022148087.1">
    <property type="nucleotide sequence ID" value="XM_022292395.1"/>
</dbReference>
<dbReference type="PROSITE" id="PS50157">
    <property type="entry name" value="ZINC_FINGER_C2H2_2"/>
    <property type="match status" value="1"/>
</dbReference>
<dbReference type="FunFam" id="3.30.160.60:FF:000131">
    <property type="entry name" value="protein indeterminate-domain 5, chloroplastic-like"/>
    <property type="match status" value="1"/>
</dbReference>
<dbReference type="GO" id="GO:0003700">
    <property type="term" value="F:DNA-binding transcription factor activity"/>
    <property type="evidence" value="ECO:0007669"/>
    <property type="project" value="TreeGrafter"/>
</dbReference>
<dbReference type="PANTHER" id="PTHR10593">
    <property type="entry name" value="SERINE/THREONINE-PROTEIN KINASE RIO"/>
    <property type="match status" value="1"/>
</dbReference>
<dbReference type="Pfam" id="PF22995">
    <property type="entry name" value="C2CH-3rd_BIRD-IDD"/>
    <property type="match status" value="1"/>
</dbReference>
<evidence type="ECO:0000313" key="12">
    <source>
        <dbReference type="RefSeq" id="XP_022148086.1"/>
    </source>
</evidence>
<dbReference type="InterPro" id="IPR055186">
    <property type="entry name" value="C2H2-2nd_BIRD-IDD"/>
</dbReference>
<evidence type="ECO:0000256" key="5">
    <source>
        <dbReference type="ARBA" id="ARBA00023015"/>
    </source>
</evidence>
<evidence type="ECO:0000256" key="9">
    <source>
        <dbReference type="SAM" id="MobiDB-lite"/>
    </source>
</evidence>
<evidence type="ECO:0000256" key="8">
    <source>
        <dbReference type="PROSITE-ProRule" id="PRU00042"/>
    </source>
</evidence>
<evidence type="ECO:0000256" key="3">
    <source>
        <dbReference type="ARBA" id="ARBA00022771"/>
    </source>
</evidence>
<dbReference type="GeneID" id="111016852"/>
<evidence type="ECO:0000256" key="2">
    <source>
        <dbReference type="ARBA" id="ARBA00022737"/>
    </source>
</evidence>
<dbReference type="PANTHER" id="PTHR10593:SF211">
    <property type="entry name" value="C2H2-TYPE DOMAIN-CONTAINING PROTEIN"/>
    <property type="match status" value="1"/>
</dbReference>
<dbReference type="InterPro" id="IPR013087">
    <property type="entry name" value="Znf_C2H2_type"/>
</dbReference>
<keyword evidence="3 8" id="KW-0863">Zinc-finger</keyword>
<protein>
    <submittedName>
        <fullName evidence="12 13">Protein indeterminate-domain 7</fullName>
    </submittedName>
</protein>
<organism evidence="11 13">
    <name type="scientific">Momordica charantia</name>
    <name type="common">Bitter gourd</name>
    <name type="synonym">Balsam pear</name>
    <dbReference type="NCBI Taxonomy" id="3673"/>
    <lineage>
        <taxon>Eukaryota</taxon>
        <taxon>Viridiplantae</taxon>
        <taxon>Streptophyta</taxon>
        <taxon>Embryophyta</taxon>
        <taxon>Tracheophyta</taxon>
        <taxon>Spermatophyta</taxon>
        <taxon>Magnoliopsida</taxon>
        <taxon>eudicotyledons</taxon>
        <taxon>Gunneridae</taxon>
        <taxon>Pentapetalae</taxon>
        <taxon>rosids</taxon>
        <taxon>fabids</taxon>
        <taxon>Cucurbitales</taxon>
        <taxon>Cucurbitaceae</taxon>
        <taxon>Momordiceae</taxon>
        <taxon>Momordica</taxon>
    </lineage>
</organism>
<dbReference type="SMART" id="SM00355">
    <property type="entry name" value="ZnF_C2H2"/>
    <property type="match status" value="3"/>
</dbReference>
<dbReference type="GO" id="GO:0008270">
    <property type="term" value="F:zinc ion binding"/>
    <property type="evidence" value="ECO:0007669"/>
    <property type="project" value="UniProtKB-KW"/>
</dbReference>
<dbReference type="Proteomes" id="UP000504603">
    <property type="component" value="Unplaced"/>
</dbReference>
<keyword evidence="6" id="KW-0238">DNA-binding</keyword>
<keyword evidence="5" id="KW-0805">Transcription regulation</keyword>
<evidence type="ECO:0000256" key="7">
    <source>
        <dbReference type="ARBA" id="ARBA00023163"/>
    </source>
</evidence>
<evidence type="ECO:0000313" key="11">
    <source>
        <dbReference type="Proteomes" id="UP000504603"/>
    </source>
</evidence>
<evidence type="ECO:0000313" key="13">
    <source>
        <dbReference type="RefSeq" id="XP_022148087.1"/>
    </source>
</evidence>
<keyword evidence="11" id="KW-1185">Reference proteome</keyword>
<reference evidence="12 13" key="1">
    <citation type="submission" date="2025-04" db="UniProtKB">
        <authorList>
            <consortium name="RefSeq"/>
        </authorList>
    </citation>
    <scope>IDENTIFICATION</scope>
    <source>
        <strain evidence="12 13">OHB3-1</strain>
    </source>
</reference>
<sequence>MIKGLLFQQEEVVQAMEENLSNLTSASGEASACSGNRADQLPANYSGQYFSAPPPPKKKRNLPGNPDPDAEVIALSPKALLATNRFLCEICNKGFQRDQNLQLHRRGHNLPWKLKQRANKEVIRKKVYVCPETSCVHHDPSRALGDLTGIKKHFCRKHGEKKWKCDKCSKRYAVQSDWKAHSKTCGTREYRCDCGTLFSRRDSFITHRAFCDALAEESARAITSSSPPNPILLMANQNPPPLISHLNTFQNHPHFTPLDHIPSFPLKKEPPLQNSSNFIPPWLDDHHHQNNNNSNNGVPTSTSLHLPSPHMSATALLQKAAQMGATMSSNSNNPPADQSITSCNFGLHLSSSTATAAAAAAALPPYRNSFCEDAFGGISRAAAAAEDGNLSTRDFLGLRAISHSEFLNNIAAYSNCINVAQTTTNSQTQIQKPWQG</sequence>
<name>A0A6J1D443_MOMCH</name>